<sequence length="71" mass="8511">MPDKEIVKWKLRLQVKKTVEDQYDEFQNLFMLLMEVRTFERNSHAEAPVLPGSLELHFMELRPFWPGGYAE</sequence>
<gene>
    <name evidence="1" type="ORF">BGZ70_004441</name>
</gene>
<evidence type="ECO:0000313" key="2">
    <source>
        <dbReference type="Proteomes" id="UP000738359"/>
    </source>
</evidence>
<protein>
    <submittedName>
        <fullName evidence="1">Uncharacterized protein</fullName>
    </submittedName>
</protein>
<name>A0A9P6LUG2_MORAP</name>
<dbReference type="Proteomes" id="UP000738359">
    <property type="component" value="Unassembled WGS sequence"/>
</dbReference>
<evidence type="ECO:0000313" key="1">
    <source>
        <dbReference type="EMBL" id="KAF9944665.1"/>
    </source>
</evidence>
<proteinExistence type="predicted"/>
<organism evidence="1 2">
    <name type="scientific">Mortierella alpina</name>
    <name type="common">Oleaginous fungus</name>
    <name type="synonym">Mortierella renispora</name>
    <dbReference type="NCBI Taxonomy" id="64518"/>
    <lineage>
        <taxon>Eukaryota</taxon>
        <taxon>Fungi</taxon>
        <taxon>Fungi incertae sedis</taxon>
        <taxon>Mucoromycota</taxon>
        <taxon>Mortierellomycotina</taxon>
        <taxon>Mortierellomycetes</taxon>
        <taxon>Mortierellales</taxon>
        <taxon>Mortierellaceae</taxon>
        <taxon>Mortierella</taxon>
    </lineage>
</organism>
<dbReference type="EMBL" id="JAAAHY010002357">
    <property type="protein sequence ID" value="KAF9944665.1"/>
    <property type="molecule type" value="Genomic_DNA"/>
</dbReference>
<reference evidence="1" key="1">
    <citation type="journal article" date="2020" name="Fungal Divers.">
        <title>Resolving the Mortierellaceae phylogeny through synthesis of multi-gene phylogenetics and phylogenomics.</title>
        <authorList>
            <person name="Vandepol N."/>
            <person name="Liber J."/>
            <person name="Desiro A."/>
            <person name="Na H."/>
            <person name="Kennedy M."/>
            <person name="Barry K."/>
            <person name="Grigoriev I.V."/>
            <person name="Miller A.N."/>
            <person name="O'Donnell K."/>
            <person name="Stajich J.E."/>
            <person name="Bonito G."/>
        </authorList>
    </citation>
    <scope>NUCLEOTIDE SEQUENCE</scope>
    <source>
        <strain evidence="1">CK1249</strain>
    </source>
</reference>
<feature type="non-terminal residue" evidence="1">
    <location>
        <position position="71"/>
    </location>
</feature>
<keyword evidence="2" id="KW-1185">Reference proteome</keyword>
<dbReference type="AlphaFoldDB" id="A0A9P6LUG2"/>
<comment type="caution">
    <text evidence="1">The sequence shown here is derived from an EMBL/GenBank/DDBJ whole genome shotgun (WGS) entry which is preliminary data.</text>
</comment>
<accession>A0A9P6LUG2</accession>